<keyword evidence="3" id="KW-1185">Reference proteome</keyword>
<organism evidence="2 3">
    <name type="scientific">Paeniglutamicibacter kerguelensis</name>
    <dbReference type="NCBI Taxonomy" id="254788"/>
    <lineage>
        <taxon>Bacteria</taxon>
        <taxon>Bacillati</taxon>
        <taxon>Actinomycetota</taxon>
        <taxon>Actinomycetes</taxon>
        <taxon>Micrococcales</taxon>
        <taxon>Micrococcaceae</taxon>
        <taxon>Paeniglutamicibacter</taxon>
    </lineage>
</organism>
<evidence type="ECO:0000313" key="2">
    <source>
        <dbReference type="EMBL" id="MBP2385807.1"/>
    </source>
</evidence>
<feature type="region of interest" description="Disordered" evidence="1">
    <location>
        <begin position="1"/>
        <end position="39"/>
    </location>
</feature>
<proteinExistence type="predicted"/>
<dbReference type="Proteomes" id="UP001296993">
    <property type="component" value="Unassembled WGS sequence"/>
</dbReference>
<gene>
    <name evidence="2" type="ORF">JOF47_001318</name>
</gene>
<accession>A0ABS4XBG3</accession>
<comment type="caution">
    <text evidence="2">The sequence shown here is derived from an EMBL/GenBank/DDBJ whole genome shotgun (WGS) entry which is preliminary data.</text>
</comment>
<name>A0ABS4XBG3_9MICC</name>
<dbReference type="EMBL" id="JAGIOF010000001">
    <property type="protein sequence ID" value="MBP2385807.1"/>
    <property type="molecule type" value="Genomic_DNA"/>
</dbReference>
<sequence>MSTMKVMMVGTTASAHTVDANPTAGRDRWSPRRREAGFD</sequence>
<protein>
    <submittedName>
        <fullName evidence="2">Uncharacterized protein</fullName>
    </submittedName>
</protein>
<feature type="compositionally biased region" description="Basic and acidic residues" evidence="1">
    <location>
        <begin position="25"/>
        <end position="39"/>
    </location>
</feature>
<evidence type="ECO:0000313" key="3">
    <source>
        <dbReference type="Proteomes" id="UP001296993"/>
    </source>
</evidence>
<evidence type="ECO:0000256" key="1">
    <source>
        <dbReference type="SAM" id="MobiDB-lite"/>
    </source>
</evidence>
<reference evidence="2 3" key="1">
    <citation type="submission" date="2021-03" db="EMBL/GenBank/DDBJ databases">
        <title>Sequencing the genomes of 1000 actinobacteria strains.</title>
        <authorList>
            <person name="Klenk H.-P."/>
        </authorList>
    </citation>
    <scope>NUCLEOTIDE SEQUENCE [LARGE SCALE GENOMIC DNA]</scope>
    <source>
        <strain evidence="2 3">DSM 15797</strain>
    </source>
</reference>